<dbReference type="InterPro" id="IPR004838">
    <property type="entry name" value="NHTrfase_class1_PyrdxlP-BS"/>
</dbReference>
<keyword evidence="6" id="KW-0663">Pyridoxal phosphate</keyword>
<evidence type="ECO:0000256" key="7">
    <source>
        <dbReference type="RuleBase" id="RU000481"/>
    </source>
</evidence>
<evidence type="ECO:0000313" key="9">
    <source>
        <dbReference type="EMBL" id="SFK98865.1"/>
    </source>
</evidence>
<dbReference type="GO" id="GO:0030170">
    <property type="term" value="F:pyridoxal phosphate binding"/>
    <property type="evidence" value="ECO:0007669"/>
    <property type="project" value="InterPro"/>
</dbReference>
<keyword evidence="10" id="KW-1185">Reference proteome</keyword>
<dbReference type="RefSeq" id="WP_149762864.1">
    <property type="nucleotide sequence ID" value="NZ_BSPE01000023.1"/>
</dbReference>
<dbReference type="InterPro" id="IPR015421">
    <property type="entry name" value="PyrdxlP-dep_Trfase_major"/>
</dbReference>
<keyword evidence="4 7" id="KW-0032">Aminotransferase</keyword>
<dbReference type="GO" id="GO:0033585">
    <property type="term" value="P:L-phenylalanine biosynthetic process from chorismate via phenylpyruvate"/>
    <property type="evidence" value="ECO:0007669"/>
    <property type="project" value="TreeGrafter"/>
</dbReference>
<dbReference type="Pfam" id="PF00155">
    <property type="entry name" value="Aminotran_1_2"/>
    <property type="match status" value="1"/>
</dbReference>
<evidence type="ECO:0000256" key="3">
    <source>
        <dbReference type="ARBA" id="ARBA00011738"/>
    </source>
</evidence>
<evidence type="ECO:0000256" key="4">
    <source>
        <dbReference type="ARBA" id="ARBA00022576"/>
    </source>
</evidence>
<dbReference type="PRINTS" id="PR00799">
    <property type="entry name" value="TRANSAMINASE"/>
</dbReference>
<accession>A0A1I4DZI0</accession>
<dbReference type="EC" id="2.6.1.-" evidence="7"/>
<dbReference type="InterPro" id="IPR015422">
    <property type="entry name" value="PyrdxlP-dep_Trfase_small"/>
</dbReference>
<dbReference type="GO" id="GO:0005829">
    <property type="term" value="C:cytosol"/>
    <property type="evidence" value="ECO:0007669"/>
    <property type="project" value="TreeGrafter"/>
</dbReference>
<name>A0A1I4DZI0_9HYPH</name>
<dbReference type="PANTHER" id="PTHR11879:SF22">
    <property type="entry name" value="ASPARTATE AMINOTRANSFERASE, MITOCHONDRIAL"/>
    <property type="match status" value="1"/>
</dbReference>
<reference evidence="9 10" key="1">
    <citation type="submission" date="2016-10" db="EMBL/GenBank/DDBJ databases">
        <authorList>
            <person name="Varghese N."/>
            <person name="Submissions S."/>
        </authorList>
    </citation>
    <scope>NUCLEOTIDE SEQUENCE [LARGE SCALE GENOMIC DNA]</scope>
    <source>
        <strain evidence="9 10">DSM 21822</strain>
    </source>
</reference>
<dbReference type="Gene3D" id="3.90.1150.10">
    <property type="entry name" value="Aspartate Aminotransferase, domain 1"/>
    <property type="match status" value="1"/>
</dbReference>
<keyword evidence="5 7" id="KW-0808">Transferase</keyword>
<evidence type="ECO:0000256" key="5">
    <source>
        <dbReference type="ARBA" id="ARBA00022679"/>
    </source>
</evidence>
<feature type="domain" description="Aminotransferase class I/classII large" evidence="8">
    <location>
        <begin position="27"/>
        <end position="389"/>
    </location>
</feature>
<dbReference type="InterPro" id="IPR004839">
    <property type="entry name" value="Aminotransferase_I/II_large"/>
</dbReference>
<protein>
    <recommendedName>
        <fullName evidence="7">Aminotransferase</fullName>
        <ecNumber evidence="7">2.6.1.-</ecNumber>
    </recommendedName>
</protein>
<dbReference type="OrthoDB" id="9766445at2"/>
<dbReference type="Gene3D" id="3.40.640.10">
    <property type="entry name" value="Type I PLP-dependent aspartate aminotransferase-like (Major domain)"/>
    <property type="match status" value="1"/>
</dbReference>
<dbReference type="SUPFAM" id="SSF53383">
    <property type="entry name" value="PLP-dependent transferases"/>
    <property type="match status" value="1"/>
</dbReference>
<dbReference type="PANTHER" id="PTHR11879">
    <property type="entry name" value="ASPARTATE AMINOTRANSFERASE"/>
    <property type="match status" value="1"/>
</dbReference>
<dbReference type="InterPro" id="IPR000796">
    <property type="entry name" value="Asp_trans"/>
</dbReference>
<dbReference type="InterPro" id="IPR015424">
    <property type="entry name" value="PyrdxlP-dep_Trfase"/>
</dbReference>
<dbReference type="GO" id="GO:0042802">
    <property type="term" value="F:identical protein binding"/>
    <property type="evidence" value="ECO:0007669"/>
    <property type="project" value="TreeGrafter"/>
</dbReference>
<dbReference type="GO" id="GO:0004069">
    <property type="term" value="F:L-aspartate:2-oxoglutarate aminotransferase activity"/>
    <property type="evidence" value="ECO:0007669"/>
    <property type="project" value="TreeGrafter"/>
</dbReference>
<dbReference type="NCBIfam" id="NF006719">
    <property type="entry name" value="PRK09257.1"/>
    <property type="match status" value="1"/>
</dbReference>
<dbReference type="EMBL" id="FOSL01000021">
    <property type="protein sequence ID" value="SFK98865.1"/>
    <property type="molecule type" value="Genomic_DNA"/>
</dbReference>
<proteinExistence type="inferred from homology"/>
<evidence type="ECO:0000256" key="1">
    <source>
        <dbReference type="ARBA" id="ARBA00001933"/>
    </source>
</evidence>
<dbReference type="Proteomes" id="UP000323300">
    <property type="component" value="Unassembled WGS sequence"/>
</dbReference>
<comment type="similarity">
    <text evidence="2 7">Belongs to the class-I pyridoxal-phosphate-dependent aminotransferase family.</text>
</comment>
<dbReference type="AlphaFoldDB" id="A0A1I4DZI0"/>
<evidence type="ECO:0000256" key="2">
    <source>
        <dbReference type="ARBA" id="ARBA00007441"/>
    </source>
</evidence>
<evidence type="ECO:0000313" key="10">
    <source>
        <dbReference type="Proteomes" id="UP000323300"/>
    </source>
</evidence>
<dbReference type="GO" id="GO:0004838">
    <property type="term" value="F:L-tyrosine-2-oxoglutarate transaminase activity"/>
    <property type="evidence" value="ECO:0007669"/>
    <property type="project" value="TreeGrafter"/>
</dbReference>
<gene>
    <name evidence="9" type="ORF">SAMN04488498_12132</name>
</gene>
<evidence type="ECO:0000256" key="6">
    <source>
        <dbReference type="ARBA" id="ARBA00022898"/>
    </source>
</evidence>
<dbReference type="CDD" id="cd00609">
    <property type="entry name" value="AAT_like"/>
    <property type="match status" value="1"/>
</dbReference>
<dbReference type="FunFam" id="3.40.640.10:FF:000066">
    <property type="entry name" value="Aspartate aminotransferase"/>
    <property type="match status" value="1"/>
</dbReference>
<comment type="subunit">
    <text evidence="3">Homodimer.</text>
</comment>
<sequence>MFETLQPAQPDKILALIGMYREDPRPDKIDLGVGVYKDEHGKTVIMRAVREAEQRLYQTQSTKTYLGLAGDVAFNAAMVTLVFGANADTKRIRACQAPGGSGALRILGELLAKVRPGATVWLSDPTWPNHVPMMKAAGLVTRDYPYFDPATGAVRFDAMMETLGAAKAGDIVLLHGCCHNPTGANLDREQWSALADLLVARGLFPFVDIAYQGFGDGLDEDAEGLRILAAKAPEMAVAASCSKNFSVYRDRVGAAMLMGRNETEANVAVGQLQSVTRGMYSMPPDHGAAAVRIILEDDALRADWLAELETMRLRMVSLREGLAEALRRQSNSDRYDFVAHHRGMFSRLGISPEEVERLRVEHGIYIVGDSRINVAGLPGDRLDYLAKAIVAVTS</sequence>
<evidence type="ECO:0000259" key="8">
    <source>
        <dbReference type="Pfam" id="PF00155"/>
    </source>
</evidence>
<dbReference type="PROSITE" id="PS00105">
    <property type="entry name" value="AA_TRANSFER_CLASS_1"/>
    <property type="match status" value="1"/>
</dbReference>
<organism evidence="9 10">
    <name type="scientific">Neomesorhizobium albiziae</name>
    <dbReference type="NCBI Taxonomy" id="335020"/>
    <lineage>
        <taxon>Bacteria</taxon>
        <taxon>Pseudomonadati</taxon>
        <taxon>Pseudomonadota</taxon>
        <taxon>Alphaproteobacteria</taxon>
        <taxon>Hyphomicrobiales</taxon>
        <taxon>Phyllobacteriaceae</taxon>
        <taxon>Neomesorhizobium</taxon>
    </lineage>
</organism>
<comment type="cofactor">
    <cofactor evidence="1 7">
        <name>pyridoxal 5'-phosphate</name>
        <dbReference type="ChEBI" id="CHEBI:597326"/>
    </cofactor>
</comment>